<dbReference type="AlphaFoldDB" id="A0A8J2YYC1"/>
<evidence type="ECO:0000259" key="1">
    <source>
        <dbReference type="Pfam" id="PF16261"/>
    </source>
</evidence>
<keyword evidence="3" id="KW-1185">Reference proteome</keyword>
<evidence type="ECO:0000313" key="3">
    <source>
        <dbReference type="Proteomes" id="UP000646365"/>
    </source>
</evidence>
<gene>
    <name evidence="2" type="ORF">GCM10011611_42970</name>
</gene>
<sequence length="394" mass="42434">MSQQVSAERISLVGNGDDVHAAPVKEPPPGPDVQPSLIDLRDRGQFLHVLATLGCSLALSRRPSGVALLGVTDGVPTLAACLLPRSMGLAAAGNRLAIATTRELMIFANVTTLAPLYPKKPDHYDAVFVPRQSYYTGYCDLHDMAFDKNIVLAVNTRWSCISVIDGYFNFTPIWQPPFVTDFTGDDRCHLNGMAFHDGKLRYATALGQTNTPSGWRDGMAEGGILMEVPSGRIVAGNLSMPHSPRIIDGALYVLEGGRGLLLRIDPASGAREVVAKLPGFTHGLAGYRGVLFVGLSKLRQKRGPQGLPIEAEQDELMAGVAAVEARSGRILGVLEFVTGTDEIFDLQVLPDIRRGEILAPNQWFEQPSIVTMKGGMWEQRPEAAENDEPGAPAG</sequence>
<name>A0A8J2YYC1_9PROT</name>
<proteinExistence type="predicted"/>
<dbReference type="EMBL" id="BMJQ01000011">
    <property type="protein sequence ID" value="GGF32188.1"/>
    <property type="molecule type" value="Genomic_DNA"/>
</dbReference>
<protein>
    <submittedName>
        <fullName evidence="2">TIGR03032 family protein</fullName>
    </submittedName>
</protein>
<reference evidence="2" key="1">
    <citation type="journal article" date="2014" name="Int. J. Syst. Evol. Microbiol.">
        <title>Complete genome sequence of Corynebacterium casei LMG S-19264T (=DSM 44701T), isolated from a smear-ripened cheese.</title>
        <authorList>
            <consortium name="US DOE Joint Genome Institute (JGI-PGF)"/>
            <person name="Walter F."/>
            <person name="Albersmeier A."/>
            <person name="Kalinowski J."/>
            <person name="Ruckert C."/>
        </authorList>
    </citation>
    <scope>NUCLEOTIDE SEQUENCE</scope>
    <source>
        <strain evidence="2">CGMCC 1.15725</strain>
    </source>
</reference>
<feature type="domain" description="Conserved hypothetical protein CHP03032" evidence="1">
    <location>
        <begin position="45"/>
        <end position="358"/>
    </location>
</feature>
<dbReference type="InterPro" id="IPR017481">
    <property type="entry name" value="CHP03032"/>
</dbReference>
<dbReference type="SUPFAM" id="SSF63825">
    <property type="entry name" value="YWTD domain"/>
    <property type="match status" value="1"/>
</dbReference>
<reference evidence="2" key="2">
    <citation type="submission" date="2020-09" db="EMBL/GenBank/DDBJ databases">
        <authorList>
            <person name="Sun Q."/>
            <person name="Zhou Y."/>
        </authorList>
    </citation>
    <scope>NUCLEOTIDE SEQUENCE</scope>
    <source>
        <strain evidence="2">CGMCC 1.15725</strain>
    </source>
</reference>
<organism evidence="2 3">
    <name type="scientific">Aliidongia dinghuensis</name>
    <dbReference type="NCBI Taxonomy" id="1867774"/>
    <lineage>
        <taxon>Bacteria</taxon>
        <taxon>Pseudomonadati</taxon>
        <taxon>Pseudomonadota</taxon>
        <taxon>Alphaproteobacteria</taxon>
        <taxon>Rhodospirillales</taxon>
        <taxon>Dongiaceae</taxon>
        <taxon>Aliidongia</taxon>
    </lineage>
</organism>
<dbReference type="NCBIfam" id="TIGR03032">
    <property type="entry name" value="TIGR03032 family protein"/>
    <property type="match status" value="1"/>
</dbReference>
<accession>A0A8J2YYC1</accession>
<evidence type="ECO:0000313" key="2">
    <source>
        <dbReference type="EMBL" id="GGF32188.1"/>
    </source>
</evidence>
<dbReference type="Pfam" id="PF16261">
    <property type="entry name" value="DUF4915"/>
    <property type="match status" value="1"/>
</dbReference>
<dbReference type="Proteomes" id="UP000646365">
    <property type="component" value="Unassembled WGS sequence"/>
</dbReference>
<comment type="caution">
    <text evidence="2">The sequence shown here is derived from an EMBL/GenBank/DDBJ whole genome shotgun (WGS) entry which is preliminary data.</text>
</comment>